<dbReference type="PROSITE" id="PS50004">
    <property type="entry name" value="C2"/>
    <property type="match status" value="2"/>
</dbReference>
<sequence>MEWECEKCTLRNEPDALKCTLCEADRPEHFPSGGSLDTPQTPQTPGIFLPPTAGRGTAGSTLLPPQGTQNFGSGTLPPQGTLSPNAMADLMPSPPSRQRAPHSPEAEMPFGEGLQSYGQMSPADSSVGKKPKKAKKAKDSKALPDNTVKNELASQDLQQDLGRQVLPDFIQKEEHIPTYFPIGASPGPMQGSLTGSKVLLRILRAYDLRNTDLGILPSDASDPFAIARIGSKDVKTHVVENSLNPVWDSQLFAFQLAEDVDPVLKLEVFSSNHWHANDSLGQLDVPIRSLVPGEVHTVTSMLHEEVPREEPCMGLHVSSRLGPEAVARPAEQLKLAEVGEARRVNEYESLACHLGQYDYSGPPPYYPRQEIIDKRQWKDDPFSEWRRDLNRAERKATAQEVNDAWKNDPFHWMRPSQGNGTEGNIELLQEAQVARHLMSLPSFSEVPVRRFNDHREYVQSANQHVAHGYQHPEIRGREDITSGLDQWKDDAFFGWLPGRGDQMAETKLRRPLQQARLARLPSFAEGSKELAGVTGRGIGVLTLWVNGAAQLAYSVGSGLHGTPSPAVKVRLRSDQGTSRAPQEKLTATIPKDSNPKWNSPPMTFEINSLMDVLELNVLDWANPRGEEHLSQHFLGRTQMQIQRIVEALHRAKNPTKRLPFREPLDGSPNQALIDFDCLYESYDTEVQSPAWRQAEPGQLSWQSLPKSRYNSQSRDRDGREGHGILSVRVIAAYNLINTDTGFFGDVSDPYVSPAEKSWARAWSICAAITRFQHRRQASTAAITCFACRISVHIVAKPPAQNKVKLRSMCFTRSGGRRVRARNERGCRVGAKLVRSGAQGWEDVAIEEYAKRLRSGSPAVEVETIFHKGSLQLMRALNKVQHPILVLDERGLLVNSEEFADLVFDRLEAGGARLSFVIGGADGLMPDELRCLPKAHLQAEAGRELLSLGRMTVLGQVGACGLGGTTLPRSRD</sequence>
<reference evidence="8 9" key="1">
    <citation type="submission" date="2024-02" db="EMBL/GenBank/DDBJ databases">
        <authorList>
            <person name="Chen Y."/>
            <person name="Shah S."/>
            <person name="Dougan E. K."/>
            <person name="Thang M."/>
            <person name="Chan C."/>
        </authorList>
    </citation>
    <scope>NUCLEOTIDE SEQUENCE [LARGE SCALE GENOMIC DNA]</scope>
</reference>
<dbReference type="SUPFAM" id="SSF75217">
    <property type="entry name" value="alpha/beta knot"/>
    <property type="match status" value="1"/>
</dbReference>
<dbReference type="CDD" id="cd00030">
    <property type="entry name" value="C2"/>
    <property type="match status" value="1"/>
</dbReference>
<proteinExistence type="predicted"/>
<dbReference type="PROSITE" id="PS01358">
    <property type="entry name" value="ZF_RANBP2_1"/>
    <property type="match status" value="1"/>
</dbReference>
<evidence type="ECO:0000256" key="3">
    <source>
        <dbReference type="ARBA" id="ARBA00022833"/>
    </source>
</evidence>
<feature type="domain" description="RanBP2-type" evidence="7">
    <location>
        <begin position="1"/>
        <end position="28"/>
    </location>
</feature>
<feature type="region of interest" description="Disordered" evidence="5">
    <location>
        <begin position="29"/>
        <end position="147"/>
    </location>
</feature>
<dbReference type="InterPro" id="IPR035892">
    <property type="entry name" value="C2_domain_sf"/>
</dbReference>
<dbReference type="InterPro" id="IPR045050">
    <property type="entry name" value="Synaptotagmin_plant"/>
</dbReference>
<evidence type="ECO:0000256" key="2">
    <source>
        <dbReference type="ARBA" id="ARBA00022771"/>
    </source>
</evidence>
<evidence type="ECO:0000256" key="4">
    <source>
        <dbReference type="PROSITE-ProRule" id="PRU00322"/>
    </source>
</evidence>
<dbReference type="InterPro" id="IPR029028">
    <property type="entry name" value="Alpha/beta_knot_MTases"/>
</dbReference>
<evidence type="ECO:0000256" key="1">
    <source>
        <dbReference type="ARBA" id="ARBA00022723"/>
    </source>
</evidence>
<feature type="domain" description="C2" evidence="6">
    <location>
        <begin position="185"/>
        <end position="300"/>
    </location>
</feature>
<feature type="region of interest" description="Disordered" evidence="5">
    <location>
        <begin position="697"/>
        <end position="719"/>
    </location>
</feature>
<dbReference type="Gene3D" id="4.10.1060.10">
    <property type="entry name" value="Zinc finger, RanBP2-type"/>
    <property type="match status" value="1"/>
</dbReference>
<keyword evidence="1" id="KW-0479">Metal-binding</keyword>
<evidence type="ECO:0000256" key="5">
    <source>
        <dbReference type="SAM" id="MobiDB-lite"/>
    </source>
</evidence>
<dbReference type="PANTHER" id="PTHR10774">
    <property type="entry name" value="EXTENDED SYNAPTOTAGMIN-RELATED"/>
    <property type="match status" value="1"/>
</dbReference>
<keyword evidence="3" id="KW-0862">Zinc</keyword>
<dbReference type="PROSITE" id="PS50199">
    <property type="entry name" value="ZF_RANBP2_2"/>
    <property type="match status" value="1"/>
</dbReference>
<dbReference type="Pfam" id="PF00641">
    <property type="entry name" value="Zn_ribbon_RanBP"/>
    <property type="match status" value="1"/>
</dbReference>
<dbReference type="Proteomes" id="UP001642484">
    <property type="component" value="Unassembled WGS sequence"/>
</dbReference>
<gene>
    <name evidence="8" type="ORF">CCMP2556_LOCUS14341</name>
</gene>
<dbReference type="InterPro" id="IPR001876">
    <property type="entry name" value="Znf_RanBP2"/>
</dbReference>
<comment type="caution">
    <text evidence="8">The sequence shown here is derived from an EMBL/GenBank/DDBJ whole genome shotgun (WGS) entry which is preliminary data.</text>
</comment>
<feature type="domain" description="C2" evidence="6">
    <location>
        <begin position="522"/>
        <end position="655"/>
    </location>
</feature>
<dbReference type="Pfam" id="PF00168">
    <property type="entry name" value="C2"/>
    <property type="match status" value="2"/>
</dbReference>
<dbReference type="SMART" id="SM00239">
    <property type="entry name" value="C2"/>
    <property type="match status" value="2"/>
</dbReference>
<evidence type="ECO:0000313" key="9">
    <source>
        <dbReference type="Proteomes" id="UP001642484"/>
    </source>
</evidence>
<dbReference type="SMART" id="SM00547">
    <property type="entry name" value="ZnF_RBZ"/>
    <property type="match status" value="1"/>
</dbReference>
<evidence type="ECO:0000313" key="8">
    <source>
        <dbReference type="EMBL" id="CAK9021134.1"/>
    </source>
</evidence>
<dbReference type="InterPro" id="IPR000008">
    <property type="entry name" value="C2_dom"/>
</dbReference>
<evidence type="ECO:0000259" key="7">
    <source>
        <dbReference type="PROSITE" id="PS50199"/>
    </source>
</evidence>
<keyword evidence="2 4" id="KW-0863">Zinc-finger</keyword>
<feature type="compositionally biased region" description="Polar residues" evidence="5">
    <location>
        <begin position="66"/>
        <end position="84"/>
    </location>
</feature>
<keyword evidence="9" id="KW-1185">Reference proteome</keyword>
<dbReference type="Gene3D" id="3.40.1280.10">
    <property type="match status" value="1"/>
</dbReference>
<dbReference type="Gene3D" id="2.60.40.150">
    <property type="entry name" value="C2 domain"/>
    <property type="match status" value="2"/>
</dbReference>
<feature type="compositionally biased region" description="Polar residues" evidence="5">
    <location>
        <begin position="699"/>
        <end position="712"/>
    </location>
</feature>
<feature type="compositionally biased region" description="Polar residues" evidence="5">
    <location>
        <begin position="35"/>
        <end position="44"/>
    </location>
</feature>
<dbReference type="EMBL" id="CAXAMN010007324">
    <property type="protein sequence ID" value="CAK9021134.1"/>
    <property type="molecule type" value="Genomic_DNA"/>
</dbReference>
<accession>A0ABP0K2Z9</accession>
<dbReference type="SUPFAM" id="SSF49562">
    <property type="entry name" value="C2 domain (Calcium/lipid-binding domain, CaLB)"/>
    <property type="match status" value="2"/>
</dbReference>
<organism evidence="8 9">
    <name type="scientific">Durusdinium trenchii</name>
    <dbReference type="NCBI Taxonomy" id="1381693"/>
    <lineage>
        <taxon>Eukaryota</taxon>
        <taxon>Sar</taxon>
        <taxon>Alveolata</taxon>
        <taxon>Dinophyceae</taxon>
        <taxon>Suessiales</taxon>
        <taxon>Symbiodiniaceae</taxon>
        <taxon>Durusdinium</taxon>
    </lineage>
</organism>
<name>A0ABP0K2Z9_9DINO</name>
<protein>
    <recommendedName>
        <fullName evidence="10">C2 domain-containing protein</fullName>
    </recommendedName>
</protein>
<evidence type="ECO:0000259" key="6">
    <source>
        <dbReference type="PROSITE" id="PS50004"/>
    </source>
</evidence>
<dbReference type="InterPro" id="IPR003742">
    <property type="entry name" value="RlmH-like"/>
</dbReference>
<dbReference type="Pfam" id="PF02590">
    <property type="entry name" value="SPOUT_MTase"/>
    <property type="match status" value="1"/>
</dbReference>
<dbReference type="PANTHER" id="PTHR10774:SF190">
    <property type="entry name" value="C2 CALCIUM_LIPID-BINDING ENDONUCLEASE_EXONUCLEASE_PHOSPHATASE-RELATED"/>
    <property type="match status" value="1"/>
</dbReference>
<dbReference type="InterPro" id="IPR029026">
    <property type="entry name" value="tRNA_m1G_MTases_N"/>
</dbReference>
<evidence type="ECO:0008006" key="10">
    <source>
        <dbReference type="Google" id="ProtNLM"/>
    </source>
</evidence>